<evidence type="ECO:0000256" key="2">
    <source>
        <dbReference type="ARBA" id="ARBA00022730"/>
    </source>
</evidence>
<dbReference type="PROSITE" id="PS00054">
    <property type="entry name" value="RIBOSOMAL_S11"/>
    <property type="match status" value="1"/>
</dbReference>
<comment type="caution">
    <text evidence="10">The sequence shown here is derived from an EMBL/GenBank/DDBJ whole genome shotgun (WGS) entry which is preliminary data.</text>
</comment>
<accession>A0A8J3FBJ2</accession>
<name>A0A8J3FBJ2_9BACI</name>
<evidence type="ECO:0000256" key="9">
    <source>
        <dbReference type="RuleBase" id="RU003629"/>
    </source>
</evidence>
<reference evidence="10" key="1">
    <citation type="journal article" date="2014" name="Int. J. Syst. Evol. Microbiol.">
        <title>Complete genome sequence of Corynebacterium casei LMG S-19264T (=DSM 44701T), isolated from a smear-ripened cheese.</title>
        <authorList>
            <consortium name="US DOE Joint Genome Institute (JGI-PGF)"/>
            <person name="Walter F."/>
            <person name="Albersmeier A."/>
            <person name="Kalinowski J."/>
            <person name="Ruckert C."/>
        </authorList>
    </citation>
    <scope>NUCLEOTIDE SEQUENCE</scope>
    <source>
        <strain evidence="10">JCM 14719</strain>
    </source>
</reference>
<evidence type="ECO:0000256" key="8">
    <source>
        <dbReference type="HAMAP-Rule" id="MF_01310"/>
    </source>
</evidence>
<dbReference type="Pfam" id="PF00411">
    <property type="entry name" value="Ribosomal_S11"/>
    <property type="match status" value="1"/>
</dbReference>
<dbReference type="GO" id="GO:0019843">
    <property type="term" value="F:rRNA binding"/>
    <property type="evidence" value="ECO:0007669"/>
    <property type="project" value="UniProtKB-UniRule"/>
</dbReference>
<dbReference type="NCBIfam" id="NF003698">
    <property type="entry name" value="PRK05309.1"/>
    <property type="match status" value="1"/>
</dbReference>
<keyword evidence="4 8" id="KW-0689">Ribosomal protein</keyword>
<evidence type="ECO:0000256" key="7">
    <source>
        <dbReference type="ARBA" id="ARBA00058053"/>
    </source>
</evidence>
<dbReference type="RefSeq" id="WP_054669305.1">
    <property type="nucleotide sequence ID" value="NZ_BMOF01000028.1"/>
</dbReference>
<dbReference type="GO" id="GO:1990904">
    <property type="term" value="C:ribonucleoprotein complex"/>
    <property type="evidence" value="ECO:0007669"/>
    <property type="project" value="UniProtKB-KW"/>
</dbReference>
<evidence type="ECO:0000256" key="6">
    <source>
        <dbReference type="ARBA" id="ARBA00035160"/>
    </source>
</evidence>
<evidence type="ECO:0000313" key="10">
    <source>
        <dbReference type="EMBL" id="GGK01850.1"/>
    </source>
</evidence>
<reference evidence="10" key="2">
    <citation type="submission" date="2020-09" db="EMBL/GenBank/DDBJ databases">
        <authorList>
            <person name="Sun Q."/>
            <person name="Ohkuma M."/>
        </authorList>
    </citation>
    <scope>NUCLEOTIDE SEQUENCE</scope>
    <source>
        <strain evidence="10">JCM 14719</strain>
    </source>
</reference>
<dbReference type="SUPFAM" id="SSF53137">
    <property type="entry name" value="Translational machinery components"/>
    <property type="match status" value="1"/>
</dbReference>
<keyword evidence="11" id="KW-1185">Reference proteome</keyword>
<organism evidence="10 11">
    <name type="scientific">Calditerricola satsumensis</name>
    <dbReference type="NCBI Taxonomy" id="373054"/>
    <lineage>
        <taxon>Bacteria</taxon>
        <taxon>Bacillati</taxon>
        <taxon>Bacillota</taxon>
        <taxon>Bacilli</taxon>
        <taxon>Bacillales</taxon>
        <taxon>Bacillaceae</taxon>
        <taxon>Calditerricola</taxon>
    </lineage>
</organism>
<dbReference type="NCBIfam" id="TIGR03632">
    <property type="entry name" value="uS11_bact"/>
    <property type="match status" value="1"/>
</dbReference>
<dbReference type="InterPro" id="IPR036967">
    <property type="entry name" value="Ribosomal_uS11_sf"/>
</dbReference>
<dbReference type="InterPro" id="IPR018102">
    <property type="entry name" value="Ribosomal_uS11_CS"/>
</dbReference>
<dbReference type="FunFam" id="3.30.420.80:FF:000001">
    <property type="entry name" value="30S ribosomal protein S11"/>
    <property type="match status" value="1"/>
</dbReference>
<comment type="subunit">
    <text evidence="8">Part of the 30S ribosomal subunit. Interacts with proteins S7 and S18. Binds to IF-3.</text>
</comment>
<dbReference type="GO" id="GO:0006412">
    <property type="term" value="P:translation"/>
    <property type="evidence" value="ECO:0007669"/>
    <property type="project" value="UniProtKB-UniRule"/>
</dbReference>
<evidence type="ECO:0000256" key="5">
    <source>
        <dbReference type="ARBA" id="ARBA00023274"/>
    </source>
</evidence>
<comment type="function">
    <text evidence="7 8">Located on the platform of the 30S subunit, it bridges several disparate RNA helices of the 16S rRNA. Forms part of the Shine-Dalgarno cleft in the 70S ribosome.</text>
</comment>
<dbReference type="InterPro" id="IPR019981">
    <property type="entry name" value="Ribosomal_uS11_bac-type"/>
</dbReference>
<dbReference type="HAMAP" id="MF_01310">
    <property type="entry name" value="Ribosomal_uS11"/>
    <property type="match status" value="1"/>
</dbReference>
<proteinExistence type="inferred from homology"/>
<keyword evidence="2 8" id="KW-0699">rRNA-binding</keyword>
<dbReference type="PIRSF" id="PIRSF002131">
    <property type="entry name" value="Ribosomal_S11"/>
    <property type="match status" value="1"/>
</dbReference>
<gene>
    <name evidence="8 10" type="primary">rpsK</name>
    <name evidence="10" type="ORF">GCM10007043_14970</name>
</gene>
<dbReference type="Gene3D" id="3.30.420.80">
    <property type="entry name" value="Ribosomal protein S11"/>
    <property type="match status" value="1"/>
</dbReference>
<sequence>MAKRKATTTRVRRRDRKQFEQGIAHIKSTFNNTIVTITDPQGNTIAWASAGTMGFKGSRKSTPFAAQMAAEAAAKAAMEHGMKTVEVQVKGPGAGREAAIRSLQAAGLEVSVIKDVTPIPHNGCRPPKRRRV</sequence>
<dbReference type="EMBL" id="BMOF01000028">
    <property type="protein sequence ID" value="GGK01850.1"/>
    <property type="molecule type" value="Genomic_DNA"/>
</dbReference>
<dbReference type="Proteomes" id="UP000637720">
    <property type="component" value="Unassembled WGS sequence"/>
</dbReference>
<dbReference type="PANTHER" id="PTHR11759">
    <property type="entry name" value="40S RIBOSOMAL PROTEIN S14/30S RIBOSOMAL PROTEIN S11"/>
    <property type="match status" value="1"/>
</dbReference>
<keyword evidence="3 8" id="KW-0694">RNA-binding</keyword>
<dbReference type="AlphaFoldDB" id="A0A8J3FBJ2"/>
<evidence type="ECO:0000256" key="4">
    <source>
        <dbReference type="ARBA" id="ARBA00022980"/>
    </source>
</evidence>
<dbReference type="InterPro" id="IPR001971">
    <property type="entry name" value="Ribosomal_uS11"/>
</dbReference>
<keyword evidence="5 8" id="KW-0687">Ribonucleoprotein</keyword>
<evidence type="ECO:0000313" key="11">
    <source>
        <dbReference type="Proteomes" id="UP000637720"/>
    </source>
</evidence>
<evidence type="ECO:0000256" key="1">
    <source>
        <dbReference type="ARBA" id="ARBA00006194"/>
    </source>
</evidence>
<evidence type="ECO:0000256" key="3">
    <source>
        <dbReference type="ARBA" id="ARBA00022884"/>
    </source>
</evidence>
<comment type="similarity">
    <text evidence="1 8 9">Belongs to the universal ribosomal protein uS11 family.</text>
</comment>
<dbReference type="GO" id="GO:0003735">
    <property type="term" value="F:structural constituent of ribosome"/>
    <property type="evidence" value="ECO:0007669"/>
    <property type="project" value="InterPro"/>
</dbReference>
<protein>
    <recommendedName>
        <fullName evidence="6 8">Small ribosomal subunit protein uS11</fullName>
    </recommendedName>
</protein>
<dbReference type="GO" id="GO:0005840">
    <property type="term" value="C:ribosome"/>
    <property type="evidence" value="ECO:0007669"/>
    <property type="project" value="UniProtKB-KW"/>
</dbReference>